<proteinExistence type="predicted"/>
<sequence length="157" mass="18162">MMHTMFSRNVLSCRSRIGLPRAFYGSLYEQSVMVKLDVRLVLNRSSSYHVRFVGIQVVHLLQGDQSPSLHSDFQRLITLEHHKQEASWSFSLAVLHLYQKVSGSCELSKVIDAMVETSQLVCDFEDQQKNISQPNRRLDMMWERLLGDLEQKTCMKG</sequence>
<organism evidence="1 2">
    <name type="scientific">Ensete ventricosum</name>
    <name type="common">Abyssinian banana</name>
    <name type="synonym">Musa ensete</name>
    <dbReference type="NCBI Taxonomy" id="4639"/>
    <lineage>
        <taxon>Eukaryota</taxon>
        <taxon>Viridiplantae</taxon>
        <taxon>Streptophyta</taxon>
        <taxon>Embryophyta</taxon>
        <taxon>Tracheophyta</taxon>
        <taxon>Spermatophyta</taxon>
        <taxon>Magnoliopsida</taxon>
        <taxon>Liliopsida</taxon>
        <taxon>Zingiberales</taxon>
        <taxon>Musaceae</taxon>
        <taxon>Ensete</taxon>
    </lineage>
</organism>
<comment type="caution">
    <text evidence="1">The sequence shown here is derived from an EMBL/GenBank/DDBJ whole genome shotgun (WGS) entry which is preliminary data.</text>
</comment>
<evidence type="ECO:0000313" key="2">
    <source>
        <dbReference type="Proteomes" id="UP001222027"/>
    </source>
</evidence>
<dbReference type="Proteomes" id="UP001222027">
    <property type="component" value="Unassembled WGS sequence"/>
</dbReference>
<gene>
    <name evidence="1" type="ORF">OPV22_003519</name>
</gene>
<reference evidence="1 2" key="1">
    <citation type="submission" date="2022-12" db="EMBL/GenBank/DDBJ databases">
        <title>Chromosome-scale assembly of the Ensete ventricosum genome.</title>
        <authorList>
            <person name="Dussert Y."/>
            <person name="Stocks J."/>
            <person name="Wendawek A."/>
            <person name="Woldeyes F."/>
            <person name="Nichols R.A."/>
            <person name="Borrell J.S."/>
        </authorList>
    </citation>
    <scope>NUCLEOTIDE SEQUENCE [LARGE SCALE GENOMIC DNA]</scope>
    <source>
        <strain evidence="2">cv. Maze</strain>
        <tissue evidence="1">Seeds</tissue>
    </source>
</reference>
<protein>
    <submittedName>
        <fullName evidence="1">Uncharacterized protein</fullName>
    </submittedName>
</protein>
<keyword evidence="2" id="KW-1185">Reference proteome</keyword>
<evidence type="ECO:0000313" key="1">
    <source>
        <dbReference type="EMBL" id="KAJ8513085.1"/>
    </source>
</evidence>
<dbReference type="AlphaFoldDB" id="A0AAV8S189"/>
<dbReference type="EMBL" id="JAQQAF010000001">
    <property type="protein sequence ID" value="KAJ8513085.1"/>
    <property type="molecule type" value="Genomic_DNA"/>
</dbReference>
<name>A0AAV8S189_ENSVE</name>
<accession>A0AAV8S189</accession>